<reference evidence="2" key="4">
    <citation type="submission" date="2025-05" db="UniProtKB">
        <authorList>
            <consortium name="EnsemblFungi"/>
        </authorList>
    </citation>
    <scope>IDENTIFICATION</scope>
    <source>
        <strain evidence="2">isolate 1-1 / race 1 (BBBD)</strain>
    </source>
</reference>
<gene>
    <name evidence="1" type="ORF">PTTG_25267</name>
</gene>
<evidence type="ECO:0000313" key="1">
    <source>
        <dbReference type="EMBL" id="OAV99717.1"/>
    </source>
</evidence>
<organism evidence="1">
    <name type="scientific">Puccinia triticina (isolate 1-1 / race 1 (BBBD))</name>
    <name type="common">Brown leaf rust fungus</name>
    <dbReference type="NCBI Taxonomy" id="630390"/>
    <lineage>
        <taxon>Eukaryota</taxon>
        <taxon>Fungi</taxon>
        <taxon>Dikarya</taxon>
        <taxon>Basidiomycota</taxon>
        <taxon>Pucciniomycotina</taxon>
        <taxon>Pucciniomycetes</taxon>
        <taxon>Pucciniales</taxon>
        <taxon>Pucciniaceae</taxon>
        <taxon>Puccinia</taxon>
    </lineage>
</organism>
<accession>A0A180H420</accession>
<dbReference type="EnsemblFungi" id="PTTG_25267-t43_1">
    <property type="protein sequence ID" value="PTTG_25267-t43_1-p1"/>
    <property type="gene ID" value="PTTG_25267"/>
</dbReference>
<evidence type="ECO:0000313" key="2">
    <source>
        <dbReference type="EnsemblFungi" id="PTTG_25267-t43_1-p1"/>
    </source>
</evidence>
<proteinExistence type="predicted"/>
<dbReference type="AlphaFoldDB" id="A0A180H420"/>
<protein>
    <submittedName>
        <fullName evidence="1 2">Uncharacterized protein</fullName>
    </submittedName>
</protein>
<sequence>MHIDNKTDRQEAVIRQTSVAAGVVEVPQIPIEVALARIEAAVEEIRIAEEEGVQIEVAVDDGPFLASTPLKRLKEREVVANEELSALVKIWSLALKPI</sequence>
<reference evidence="1" key="2">
    <citation type="submission" date="2016-05" db="EMBL/GenBank/DDBJ databases">
        <title>Comparative analysis highlights variable genome content of wheat rusts and divergence of the mating loci.</title>
        <authorList>
            <person name="Cuomo C.A."/>
            <person name="Bakkeren G."/>
            <person name="Szabo L."/>
            <person name="Khalil H."/>
            <person name="Joly D."/>
            <person name="Goldberg J."/>
            <person name="Young S."/>
            <person name="Zeng Q."/>
            <person name="Fellers J."/>
        </authorList>
    </citation>
    <scope>NUCLEOTIDE SEQUENCE [LARGE SCALE GENOMIC DNA]</scope>
    <source>
        <strain evidence="1">1-1 BBBD Race 1</strain>
    </source>
</reference>
<dbReference type="EMBL" id="ADAS02000002">
    <property type="protein sequence ID" value="OAV99717.1"/>
    <property type="molecule type" value="Genomic_DNA"/>
</dbReference>
<name>A0A180H420_PUCT1</name>
<dbReference type="Proteomes" id="UP000005240">
    <property type="component" value="Unassembled WGS sequence"/>
</dbReference>
<keyword evidence="3" id="KW-1185">Reference proteome</keyword>
<dbReference type="VEuPathDB" id="FungiDB:PTTG_25267"/>
<reference evidence="2 3" key="3">
    <citation type="journal article" date="2017" name="G3 (Bethesda)">
        <title>Comparative analysis highlights variable genome content of wheat rusts and divergence of the mating loci.</title>
        <authorList>
            <person name="Cuomo C.A."/>
            <person name="Bakkeren G."/>
            <person name="Khalil H.B."/>
            <person name="Panwar V."/>
            <person name="Joly D."/>
            <person name="Linning R."/>
            <person name="Sakthikumar S."/>
            <person name="Song X."/>
            <person name="Adiconis X."/>
            <person name="Fan L."/>
            <person name="Goldberg J.M."/>
            <person name="Levin J.Z."/>
            <person name="Young S."/>
            <person name="Zeng Q."/>
            <person name="Anikster Y."/>
            <person name="Bruce M."/>
            <person name="Wang M."/>
            <person name="Yin C."/>
            <person name="McCallum B."/>
            <person name="Szabo L.J."/>
            <person name="Hulbert S."/>
            <person name="Chen X."/>
            <person name="Fellers J.P."/>
        </authorList>
    </citation>
    <scope>NUCLEOTIDE SEQUENCE</scope>
    <source>
        <strain evidence="2">isolate 1-1 / race 1 (BBBD)</strain>
        <strain evidence="3">Isolate 1-1 / race 1 (BBBD)</strain>
    </source>
</reference>
<reference evidence="1" key="1">
    <citation type="submission" date="2009-11" db="EMBL/GenBank/DDBJ databases">
        <authorList>
            <consortium name="The Broad Institute Genome Sequencing Platform"/>
            <person name="Ward D."/>
            <person name="Feldgarden M."/>
            <person name="Earl A."/>
            <person name="Young S.K."/>
            <person name="Zeng Q."/>
            <person name="Koehrsen M."/>
            <person name="Alvarado L."/>
            <person name="Berlin A."/>
            <person name="Bochicchio J."/>
            <person name="Borenstein D."/>
            <person name="Chapman S.B."/>
            <person name="Chen Z."/>
            <person name="Engels R."/>
            <person name="Freedman E."/>
            <person name="Gellesch M."/>
            <person name="Goldberg J."/>
            <person name="Griggs A."/>
            <person name="Gujja S."/>
            <person name="Heilman E."/>
            <person name="Heiman D."/>
            <person name="Hepburn T."/>
            <person name="Howarth C."/>
            <person name="Jen D."/>
            <person name="Larson L."/>
            <person name="Lewis B."/>
            <person name="Mehta T."/>
            <person name="Park D."/>
            <person name="Pearson M."/>
            <person name="Roberts A."/>
            <person name="Saif S."/>
            <person name="Shea T."/>
            <person name="Shenoy N."/>
            <person name="Sisk P."/>
            <person name="Stolte C."/>
            <person name="Sykes S."/>
            <person name="Thomson T."/>
            <person name="Walk T."/>
            <person name="White J."/>
            <person name="Yandava C."/>
            <person name="Izard J."/>
            <person name="Baranova O.V."/>
            <person name="Blanton J.M."/>
            <person name="Tanner A.C."/>
            <person name="Dewhirst F.E."/>
            <person name="Haas B."/>
            <person name="Nusbaum C."/>
            <person name="Birren B."/>
        </authorList>
    </citation>
    <scope>NUCLEOTIDE SEQUENCE [LARGE SCALE GENOMIC DNA]</scope>
    <source>
        <strain evidence="1">1-1 BBBD Race 1</strain>
    </source>
</reference>
<evidence type="ECO:0000313" key="3">
    <source>
        <dbReference type="Proteomes" id="UP000005240"/>
    </source>
</evidence>